<evidence type="ECO:0000313" key="3">
    <source>
        <dbReference type="Proteomes" id="UP000801492"/>
    </source>
</evidence>
<comment type="caution">
    <text evidence="2">The sequence shown here is derived from an EMBL/GenBank/DDBJ whole genome shotgun (WGS) entry which is preliminary data.</text>
</comment>
<proteinExistence type="predicted"/>
<dbReference type="AlphaFoldDB" id="A0A8K0GCP3"/>
<feature type="signal peptide" evidence="1">
    <location>
        <begin position="1"/>
        <end position="20"/>
    </location>
</feature>
<evidence type="ECO:0000256" key="1">
    <source>
        <dbReference type="SAM" id="SignalP"/>
    </source>
</evidence>
<organism evidence="2 3">
    <name type="scientific">Ignelater luminosus</name>
    <name type="common">Cucubano</name>
    <name type="synonym">Pyrophorus luminosus</name>
    <dbReference type="NCBI Taxonomy" id="2038154"/>
    <lineage>
        <taxon>Eukaryota</taxon>
        <taxon>Metazoa</taxon>
        <taxon>Ecdysozoa</taxon>
        <taxon>Arthropoda</taxon>
        <taxon>Hexapoda</taxon>
        <taxon>Insecta</taxon>
        <taxon>Pterygota</taxon>
        <taxon>Neoptera</taxon>
        <taxon>Endopterygota</taxon>
        <taxon>Coleoptera</taxon>
        <taxon>Polyphaga</taxon>
        <taxon>Elateriformia</taxon>
        <taxon>Elateroidea</taxon>
        <taxon>Elateridae</taxon>
        <taxon>Agrypninae</taxon>
        <taxon>Pyrophorini</taxon>
        <taxon>Ignelater</taxon>
    </lineage>
</organism>
<gene>
    <name evidence="2" type="ORF">ILUMI_11464</name>
</gene>
<keyword evidence="1" id="KW-0732">Signal</keyword>
<dbReference type="InterPro" id="IPR036728">
    <property type="entry name" value="PBP_GOBP_sf"/>
</dbReference>
<evidence type="ECO:0000313" key="2">
    <source>
        <dbReference type="EMBL" id="KAF2894704.1"/>
    </source>
</evidence>
<dbReference type="InterPro" id="IPR006170">
    <property type="entry name" value="PBP/GOBP"/>
</dbReference>
<dbReference type="EMBL" id="VTPC01006736">
    <property type="protein sequence ID" value="KAF2894704.1"/>
    <property type="molecule type" value="Genomic_DNA"/>
</dbReference>
<dbReference type="SUPFAM" id="SSF47565">
    <property type="entry name" value="Insect pheromone/odorant-binding proteins"/>
    <property type="match status" value="1"/>
</dbReference>
<sequence>MKTVICNLFLIITILQVLEAFRVFYFNKEEKDCIKQLDADEDKIENLYLRYTTPENDTQFNHFMECLWKKLEFLTEDGNINYEKMKNSPQVLRKTQEDNIAILIKIYKLTFDAVSKCESKHTLLKADTAGETAVKVQNCILSNFQEATKHM</sequence>
<accession>A0A8K0GCP3</accession>
<name>A0A8K0GCP3_IGNLU</name>
<feature type="chain" id="PRO_5035435239" evidence="1">
    <location>
        <begin position="21"/>
        <end position="151"/>
    </location>
</feature>
<dbReference type="Pfam" id="PF01395">
    <property type="entry name" value="PBP_GOBP"/>
    <property type="match status" value="1"/>
</dbReference>
<dbReference type="Gene3D" id="1.10.238.20">
    <property type="entry name" value="Pheromone/general odorant binding protein domain"/>
    <property type="match status" value="1"/>
</dbReference>
<dbReference type="CDD" id="cd23992">
    <property type="entry name" value="PBP_GOBP"/>
    <property type="match status" value="1"/>
</dbReference>
<dbReference type="Proteomes" id="UP000801492">
    <property type="component" value="Unassembled WGS sequence"/>
</dbReference>
<dbReference type="OrthoDB" id="7344143at2759"/>
<dbReference type="GO" id="GO:0005549">
    <property type="term" value="F:odorant binding"/>
    <property type="evidence" value="ECO:0007669"/>
    <property type="project" value="InterPro"/>
</dbReference>
<protein>
    <submittedName>
        <fullName evidence="2">Uncharacterized protein</fullName>
    </submittedName>
</protein>
<keyword evidence="3" id="KW-1185">Reference proteome</keyword>
<reference evidence="2" key="1">
    <citation type="submission" date="2019-08" db="EMBL/GenBank/DDBJ databases">
        <title>The genome of the North American firefly Photinus pyralis.</title>
        <authorList>
            <consortium name="Photinus pyralis genome working group"/>
            <person name="Fallon T.R."/>
            <person name="Sander Lower S.E."/>
            <person name="Weng J.-K."/>
        </authorList>
    </citation>
    <scope>NUCLEOTIDE SEQUENCE</scope>
    <source>
        <strain evidence="2">TRF0915ILg1</strain>
        <tissue evidence="2">Whole body</tissue>
    </source>
</reference>